<keyword evidence="2" id="KW-1185">Reference proteome</keyword>
<dbReference type="PANTHER" id="PTHR34801:SF6">
    <property type="entry name" value="SLL1620 PROTEIN"/>
    <property type="match status" value="1"/>
</dbReference>
<organism evidence="1 2">
    <name type="scientific">Desulforapulum autotrophicum (strain ATCC 43914 / DSM 3382 / VKM B-1955 / HRM2)</name>
    <name type="common">Desulfobacterium autotrophicum</name>
    <dbReference type="NCBI Taxonomy" id="177437"/>
    <lineage>
        <taxon>Bacteria</taxon>
        <taxon>Pseudomonadati</taxon>
        <taxon>Thermodesulfobacteriota</taxon>
        <taxon>Desulfobacteria</taxon>
        <taxon>Desulfobacterales</taxon>
        <taxon>Desulfobacteraceae</taxon>
        <taxon>Desulforapulum</taxon>
    </lineage>
</organism>
<dbReference type="STRING" id="177437.HRM2_24480"/>
<dbReference type="OrthoDB" id="9793534at2"/>
<proteinExistence type="predicted"/>
<dbReference type="AlphaFoldDB" id="C0QFX4"/>
<accession>C0QFX4</accession>
<gene>
    <name evidence="1" type="ordered locus">HRM2_24480</name>
</gene>
<dbReference type="eggNOG" id="COG4446">
    <property type="taxonomic scope" value="Bacteria"/>
</dbReference>
<evidence type="ECO:0008006" key="3">
    <source>
        <dbReference type="Google" id="ProtNLM"/>
    </source>
</evidence>
<dbReference type="InterPro" id="IPR010865">
    <property type="entry name" value="DUF1499"/>
</dbReference>
<dbReference type="Proteomes" id="UP000000442">
    <property type="component" value="Chromosome"/>
</dbReference>
<name>C0QFX4_DESAH</name>
<evidence type="ECO:0000313" key="1">
    <source>
        <dbReference type="EMBL" id="ACN15542.1"/>
    </source>
</evidence>
<dbReference type="HOGENOM" id="CLU_105603_3_0_7"/>
<sequence>MVLGALALGLFWGCTGRYPTDLGTDNGQLKSCPGSPNCVNSQADAADKTHFIPPLAYTGATEKAYSTLVSTVQAMAGSKITEKKERYLRVTFTTNLMGFVDDVEFYFPEQSVIHVRSASRKGYSDLGVNRKRMETIRSRFEQILKQANQ</sequence>
<dbReference type="EMBL" id="CP001087">
    <property type="protein sequence ID" value="ACN15542.1"/>
    <property type="molecule type" value="Genomic_DNA"/>
</dbReference>
<dbReference type="Pfam" id="PF07386">
    <property type="entry name" value="DUF1499"/>
    <property type="match status" value="1"/>
</dbReference>
<dbReference type="PANTHER" id="PTHR34801">
    <property type="entry name" value="EXPRESSED PROTEIN"/>
    <property type="match status" value="1"/>
</dbReference>
<protein>
    <recommendedName>
        <fullName evidence="3">DUF1499 domain-containing protein</fullName>
    </recommendedName>
</protein>
<dbReference type="PIRSF" id="PIRSF026426">
    <property type="entry name" value="DUF1499"/>
    <property type="match status" value="1"/>
</dbReference>
<reference evidence="1 2" key="1">
    <citation type="journal article" date="2009" name="Environ. Microbiol.">
        <title>Genome sequence of Desulfobacterium autotrophicum HRM2, a marine sulfate reducer oxidizing organic carbon completely to carbon dioxide.</title>
        <authorList>
            <person name="Strittmatter A.W."/>
            <person name="Liesegang H."/>
            <person name="Rabus R."/>
            <person name="Decker I."/>
            <person name="Amann J."/>
            <person name="Andres S."/>
            <person name="Henne A."/>
            <person name="Fricke W.F."/>
            <person name="Martinez-Arias R."/>
            <person name="Bartels D."/>
            <person name="Goesmann A."/>
            <person name="Krause L."/>
            <person name="Puehler A."/>
            <person name="Klenk H.P."/>
            <person name="Richter M."/>
            <person name="Schuler M."/>
            <person name="Gloeckner F.O."/>
            <person name="Meyerdierks A."/>
            <person name="Gottschalk G."/>
            <person name="Amann R."/>
        </authorList>
    </citation>
    <scope>NUCLEOTIDE SEQUENCE [LARGE SCALE GENOMIC DNA]</scope>
    <source>
        <strain evidence="2">ATCC 43914 / DSM 3382 / HRM2</strain>
    </source>
</reference>
<dbReference type="KEGG" id="dat:HRM2_24480"/>
<evidence type="ECO:0000313" key="2">
    <source>
        <dbReference type="Proteomes" id="UP000000442"/>
    </source>
</evidence>